<dbReference type="InterPro" id="IPR017871">
    <property type="entry name" value="ABC_transporter-like_CS"/>
</dbReference>
<dbReference type="FunFam" id="3.40.50.300:FF:001797">
    <property type="entry name" value="ABC transporter, putative"/>
    <property type="match status" value="1"/>
</dbReference>
<keyword evidence="5 8" id="KW-1133">Transmembrane helix</keyword>
<dbReference type="CDD" id="cd18572">
    <property type="entry name" value="ABC_6TM_TAP"/>
    <property type="match status" value="1"/>
</dbReference>
<feature type="transmembrane region" description="Helical" evidence="8">
    <location>
        <begin position="993"/>
        <end position="1012"/>
    </location>
</feature>
<reference evidence="12 13" key="1">
    <citation type="journal article" date="2024" name="Nat. Commun.">
        <title>Phylogenomics reveals the evolutionary origins of lichenization in chlorophyte algae.</title>
        <authorList>
            <person name="Puginier C."/>
            <person name="Libourel C."/>
            <person name="Otte J."/>
            <person name="Skaloud P."/>
            <person name="Haon M."/>
            <person name="Grisel S."/>
            <person name="Petersen M."/>
            <person name="Berrin J.G."/>
            <person name="Delaux P.M."/>
            <person name="Dal Grande F."/>
            <person name="Keller J."/>
        </authorList>
    </citation>
    <scope>NUCLEOTIDE SEQUENCE [LARGE SCALE GENOMIC DNA]</scope>
    <source>
        <strain evidence="12 13">SAG 245.80</strain>
    </source>
</reference>
<dbReference type="SMART" id="SM00382">
    <property type="entry name" value="AAA"/>
    <property type="match status" value="1"/>
</dbReference>
<dbReference type="InterPro" id="IPR027417">
    <property type="entry name" value="P-loop_NTPase"/>
</dbReference>
<dbReference type="Pfam" id="PF00664">
    <property type="entry name" value="ABC_membrane"/>
    <property type="match status" value="1"/>
</dbReference>
<dbReference type="GO" id="GO:0015421">
    <property type="term" value="F:ABC-type oligopeptide transporter activity"/>
    <property type="evidence" value="ECO:0007669"/>
    <property type="project" value="TreeGrafter"/>
</dbReference>
<organism evidence="12 13">
    <name type="scientific">Elliptochloris bilobata</name>
    <dbReference type="NCBI Taxonomy" id="381761"/>
    <lineage>
        <taxon>Eukaryota</taxon>
        <taxon>Viridiplantae</taxon>
        <taxon>Chlorophyta</taxon>
        <taxon>core chlorophytes</taxon>
        <taxon>Trebouxiophyceae</taxon>
        <taxon>Trebouxiophyceae incertae sedis</taxon>
        <taxon>Elliptochloris clade</taxon>
        <taxon>Elliptochloris</taxon>
    </lineage>
</organism>
<dbReference type="Gene3D" id="3.40.50.300">
    <property type="entry name" value="P-loop containing nucleotide triphosphate hydrolases"/>
    <property type="match status" value="1"/>
</dbReference>
<evidence type="ECO:0000256" key="6">
    <source>
        <dbReference type="ARBA" id="ARBA00023136"/>
    </source>
</evidence>
<feature type="compositionally biased region" description="Low complexity" evidence="7">
    <location>
        <begin position="1426"/>
        <end position="1436"/>
    </location>
</feature>
<dbReference type="PANTHER" id="PTHR43394">
    <property type="entry name" value="ATP-DEPENDENT PERMEASE MDL1, MITOCHONDRIAL"/>
    <property type="match status" value="1"/>
</dbReference>
<evidence type="ECO:0000313" key="12">
    <source>
        <dbReference type="EMBL" id="KAK9845777.1"/>
    </source>
</evidence>
<sequence length="1463" mass="155690">MKYVRPFEILCGLHSRWCQPLRLMHCKSFAAAGLAACLLVLACGAPSESAGGVPRSWGLYHAGEANIEPAGVTLALADPHAFLDRHGASLGAHARNIRHLAAPDFEEVDALEKGQREQLPGGQLWRLRLHSPGAASLLLLFSEVHLPAGAELHAYAPSATANFMRCWHDCTRVRAADLAPSGKLTLPLIAGDEAVLEIFQPHEPGTVAPLPAVRLASVMQGMPADLATLARARPPPQRRRRQRRRLQQAAAHDQAGTAAPAAGPASGPGAAALGPAGLPKLAQGVLGTQLNVAAMQQTSDQVSQCTPSIKCAGRGFQQAASGVVSIYAIDMRAGAMGLCTGALVNSPRDGNYLLTADHCFVDKKSINSFHYWLIVFNYEAPCNFRRNQIPPITQVLQGARLLYYDSRADVLLLDIPGQIPNSFRTFRVGYDATASQVPRRAVGIHHPNGNVKRISYANDTGDIATSFVAPPFLELGIKPTSETHLQVKWSLGATQPGSSGSPLIDSATLRIVGVLTGGTTTCDVFSGADYYGKLSVAWTNGLSRFFTQPIAAAPAAAPAAHAPVGTAPVALGGAAAADNGTGLNFYPNLLDFEANNTRNTVAYYLTDAPAAGETVQLSVAVNGSLPGNAVDASRLVRISSNADSFDAGNWNNGGRLLYIEVIGLPVPVPDNLLRFTLDFRLTSTAKPDFEQRSHIKGIIRQSSWTWHDVLPTPCTSLPCTISGTQAARSAGSGAAGGAKAVFSYRAAQAEVLAPVVCLEPGALDEAVVAAYVNGLFTRTLGRAPSNPVCTEAKGLPLTADANVTLVVSDADDTDAALPLRLAPSPAAGAAPPQSIRRVARKLWRVLNINKLMLFAALLFMVLASLSELAIPHLTSASIFAVTKAGSESLFHHNVRLLCAFAVCYGVTAGLRGYLFSLINADLIQNLRAELFSSILRQPTEFFDYAEVGVLTSRLGNDCQVVVKCVSTNINVALRNSLQCIGGGVYLFLLSRELFTACVASSVVLWLVALKFGSFSRRAQRSYQDTLADTNQVAEEVFTLSRVVRTFGTEDGETQRYVRNLGRLRRISVRLATAYLLYLVTNASLFNLTKAMALLLGGGMALAGRISAQQLTSFYLYTDFVIAASLSVCDQWGAIMESVGASERVMEYLDRPPAQQLSSGHTLPTFSGRMELRNVHYLYPSRPNAPALCGVSLMLDPGRLIALVGLSGSGKSTLVSMLERLYDPTSGQVLADGVDLRQLDSGWLRSQLGVVSQDPRLFTESVAANIAYGLPGKSQAEIEEAAKLANAHGFICSLPQGYATKVTDKLLSGGQRQRLSLARAIIRKPKVLILDEATSALDVESEAQVQAALDRAMRASGRSVLVIAHRLSTVRTADRIVVMDAGRVAEAGTHAELARAGGIYSHLLRRQSGGLAPPPDLAPHEPAKEPASSTAAASSQSMDDPDAFELAGVDQHEAGGKRTKQRRQ</sequence>
<dbReference type="Proteomes" id="UP001445335">
    <property type="component" value="Unassembled WGS sequence"/>
</dbReference>
<name>A0AAW1SI81_9CHLO</name>
<dbReference type="SUPFAM" id="SSF50494">
    <property type="entry name" value="Trypsin-like serine proteases"/>
    <property type="match status" value="1"/>
</dbReference>
<dbReference type="SUPFAM" id="SSF90123">
    <property type="entry name" value="ABC transporter transmembrane region"/>
    <property type="match status" value="1"/>
</dbReference>
<dbReference type="PANTHER" id="PTHR43394:SF19">
    <property type="entry name" value="ABC TRANSPORTER B FAMILY"/>
    <property type="match status" value="1"/>
</dbReference>
<dbReference type="Pfam" id="PF13365">
    <property type="entry name" value="Trypsin_2"/>
    <property type="match status" value="1"/>
</dbReference>
<dbReference type="GO" id="GO:0016020">
    <property type="term" value="C:membrane"/>
    <property type="evidence" value="ECO:0007669"/>
    <property type="project" value="UniProtKB-SubCell"/>
</dbReference>
<evidence type="ECO:0000259" key="10">
    <source>
        <dbReference type="PROSITE" id="PS50893"/>
    </source>
</evidence>
<dbReference type="InterPro" id="IPR003593">
    <property type="entry name" value="AAA+_ATPase"/>
</dbReference>
<evidence type="ECO:0000259" key="11">
    <source>
        <dbReference type="PROSITE" id="PS50929"/>
    </source>
</evidence>
<dbReference type="Gene3D" id="2.40.10.10">
    <property type="entry name" value="Trypsin-like serine proteases"/>
    <property type="match status" value="2"/>
</dbReference>
<dbReference type="PROSITE" id="PS50929">
    <property type="entry name" value="ABC_TM1F"/>
    <property type="match status" value="1"/>
</dbReference>
<gene>
    <name evidence="12" type="ORF">WJX81_002150</name>
</gene>
<evidence type="ECO:0000256" key="7">
    <source>
        <dbReference type="SAM" id="MobiDB-lite"/>
    </source>
</evidence>
<feature type="signal peptide" evidence="9">
    <location>
        <begin position="1"/>
        <end position="44"/>
    </location>
</feature>
<evidence type="ECO:0000256" key="1">
    <source>
        <dbReference type="ARBA" id="ARBA00004141"/>
    </source>
</evidence>
<evidence type="ECO:0000256" key="9">
    <source>
        <dbReference type="SAM" id="SignalP"/>
    </source>
</evidence>
<keyword evidence="4" id="KW-0067">ATP-binding</keyword>
<dbReference type="PROSITE" id="PS50893">
    <property type="entry name" value="ABC_TRANSPORTER_2"/>
    <property type="match status" value="1"/>
</dbReference>
<protein>
    <recommendedName>
        <fullName evidence="14">ATP-binding cassette transporter</fullName>
    </recommendedName>
</protein>
<dbReference type="InterPro" id="IPR011527">
    <property type="entry name" value="ABC1_TM_dom"/>
</dbReference>
<keyword evidence="2 8" id="KW-0812">Transmembrane</keyword>
<feature type="transmembrane region" description="Helical" evidence="8">
    <location>
        <begin position="851"/>
        <end position="873"/>
    </location>
</feature>
<dbReference type="InterPro" id="IPR039421">
    <property type="entry name" value="Type_1_exporter"/>
</dbReference>
<keyword evidence="6 8" id="KW-0472">Membrane</keyword>
<proteinExistence type="predicted"/>
<evidence type="ECO:0000256" key="2">
    <source>
        <dbReference type="ARBA" id="ARBA00022692"/>
    </source>
</evidence>
<evidence type="ECO:0000256" key="8">
    <source>
        <dbReference type="SAM" id="Phobius"/>
    </source>
</evidence>
<dbReference type="EMBL" id="JALJOU010000002">
    <property type="protein sequence ID" value="KAK9845777.1"/>
    <property type="molecule type" value="Genomic_DNA"/>
</dbReference>
<evidence type="ECO:0000256" key="4">
    <source>
        <dbReference type="ARBA" id="ARBA00022840"/>
    </source>
</evidence>
<dbReference type="SUPFAM" id="SSF52540">
    <property type="entry name" value="P-loop containing nucleoside triphosphate hydrolases"/>
    <property type="match status" value="1"/>
</dbReference>
<dbReference type="GO" id="GO:0005524">
    <property type="term" value="F:ATP binding"/>
    <property type="evidence" value="ECO:0007669"/>
    <property type="project" value="UniProtKB-KW"/>
</dbReference>
<feature type="region of interest" description="Disordered" evidence="7">
    <location>
        <begin position="227"/>
        <end position="270"/>
    </location>
</feature>
<evidence type="ECO:0000256" key="5">
    <source>
        <dbReference type="ARBA" id="ARBA00022989"/>
    </source>
</evidence>
<feature type="transmembrane region" description="Helical" evidence="8">
    <location>
        <begin position="894"/>
        <end position="914"/>
    </location>
</feature>
<feature type="region of interest" description="Disordered" evidence="7">
    <location>
        <begin position="1405"/>
        <end position="1463"/>
    </location>
</feature>
<comment type="subcellular location">
    <subcellularLocation>
        <location evidence="1">Membrane</location>
        <topology evidence="1">Multi-pass membrane protein</topology>
    </subcellularLocation>
</comment>
<feature type="compositionally biased region" description="Basic residues" evidence="7">
    <location>
        <begin position="236"/>
        <end position="246"/>
    </location>
</feature>
<feature type="domain" description="ABC transmembrane type-1" evidence="11">
    <location>
        <begin position="854"/>
        <end position="1136"/>
    </location>
</feature>
<feature type="compositionally biased region" description="Low complexity" evidence="7">
    <location>
        <begin position="247"/>
        <end position="270"/>
    </location>
</feature>
<dbReference type="Gene3D" id="1.20.1560.10">
    <property type="entry name" value="ABC transporter type 1, transmembrane domain"/>
    <property type="match status" value="2"/>
</dbReference>
<evidence type="ECO:0008006" key="14">
    <source>
        <dbReference type="Google" id="ProtNLM"/>
    </source>
</evidence>
<keyword evidence="3" id="KW-0547">Nucleotide-binding</keyword>
<dbReference type="GO" id="GO:0016887">
    <property type="term" value="F:ATP hydrolysis activity"/>
    <property type="evidence" value="ECO:0007669"/>
    <property type="project" value="InterPro"/>
</dbReference>
<evidence type="ECO:0000256" key="3">
    <source>
        <dbReference type="ARBA" id="ARBA00022741"/>
    </source>
</evidence>
<feature type="chain" id="PRO_5043362837" description="ATP-binding cassette transporter" evidence="9">
    <location>
        <begin position="45"/>
        <end position="1463"/>
    </location>
</feature>
<dbReference type="InterPro" id="IPR036640">
    <property type="entry name" value="ABC1_TM_sf"/>
</dbReference>
<comment type="caution">
    <text evidence="12">The sequence shown here is derived from an EMBL/GenBank/DDBJ whole genome shotgun (WGS) entry which is preliminary data.</text>
</comment>
<feature type="transmembrane region" description="Helical" evidence="8">
    <location>
        <begin position="1066"/>
        <end position="1084"/>
    </location>
</feature>
<keyword evidence="13" id="KW-1185">Reference proteome</keyword>
<dbReference type="Pfam" id="PF00005">
    <property type="entry name" value="ABC_tran"/>
    <property type="match status" value="1"/>
</dbReference>
<dbReference type="InterPro" id="IPR009003">
    <property type="entry name" value="Peptidase_S1_PA"/>
</dbReference>
<dbReference type="InterPro" id="IPR003439">
    <property type="entry name" value="ABC_transporter-like_ATP-bd"/>
</dbReference>
<accession>A0AAW1SI81</accession>
<feature type="domain" description="ABC transporter" evidence="10">
    <location>
        <begin position="1169"/>
        <end position="1405"/>
    </location>
</feature>
<evidence type="ECO:0000313" key="13">
    <source>
        <dbReference type="Proteomes" id="UP001445335"/>
    </source>
</evidence>
<dbReference type="PROSITE" id="PS00211">
    <property type="entry name" value="ABC_TRANSPORTER_1"/>
    <property type="match status" value="1"/>
</dbReference>
<dbReference type="InterPro" id="IPR043504">
    <property type="entry name" value="Peptidase_S1_PA_chymotrypsin"/>
</dbReference>
<keyword evidence="9" id="KW-0732">Signal</keyword>